<dbReference type="KEGG" id="crq:GCK72_018867"/>
<proteinExistence type="predicted"/>
<dbReference type="EMBL" id="WUAV01000005">
    <property type="protein sequence ID" value="KAF1752313.1"/>
    <property type="molecule type" value="Genomic_DNA"/>
</dbReference>
<dbReference type="InterPro" id="IPR053079">
    <property type="entry name" value="SPS2_domain"/>
</dbReference>
<evidence type="ECO:0000313" key="4">
    <source>
        <dbReference type="Proteomes" id="UP000483820"/>
    </source>
</evidence>
<comment type="caution">
    <text evidence="3">The sequence shown here is derived from an EMBL/GenBank/DDBJ whole genome shotgun (WGS) entry which is preliminary data.</text>
</comment>
<dbReference type="Proteomes" id="UP000483820">
    <property type="component" value="Chromosome V"/>
</dbReference>
<feature type="domain" description="Receptor L-domain" evidence="2">
    <location>
        <begin position="116"/>
        <end position="197"/>
    </location>
</feature>
<keyword evidence="1" id="KW-0732">Signal</keyword>
<dbReference type="Pfam" id="PF01030">
    <property type="entry name" value="Recep_L_domain"/>
    <property type="match status" value="2"/>
</dbReference>
<organism evidence="3 4">
    <name type="scientific">Caenorhabditis remanei</name>
    <name type="common">Caenorhabditis vulgaris</name>
    <dbReference type="NCBI Taxonomy" id="31234"/>
    <lineage>
        <taxon>Eukaryota</taxon>
        <taxon>Metazoa</taxon>
        <taxon>Ecdysozoa</taxon>
        <taxon>Nematoda</taxon>
        <taxon>Chromadorea</taxon>
        <taxon>Rhabditida</taxon>
        <taxon>Rhabditina</taxon>
        <taxon>Rhabditomorpha</taxon>
        <taxon>Rhabditoidea</taxon>
        <taxon>Rhabditidae</taxon>
        <taxon>Peloderinae</taxon>
        <taxon>Caenorhabditis</taxon>
    </lineage>
</organism>
<name>A0A6A5GCC2_CAERE</name>
<dbReference type="SUPFAM" id="SSF52058">
    <property type="entry name" value="L domain-like"/>
    <property type="match status" value="3"/>
</dbReference>
<accession>A0A6A5GCC2</accession>
<evidence type="ECO:0000259" key="2">
    <source>
        <dbReference type="Pfam" id="PF01030"/>
    </source>
</evidence>
<dbReference type="GeneID" id="9825481"/>
<gene>
    <name evidence="3" type="ORF">GCK72_018867</name>
</gene>
<evidence type="ECO:0000256" key="1">
    <source>
        <dbReference type="SAM" id="SignalP"/>
    </source>
</evidence>
<feature type="domain" description="Receptor L-domain" evidence="2">
    <location>
        <begin position="266"/>
        <end position="360"/>
    </location>
</feature>
<feature type="signal peptide" evidence="1">
    <location>
        <begin position="1"/>
        <end position="17"/>
    </location>
</feature>
<dbReference type="CTD" id="9825481"/>
<protein>
    <recommendedName>
        <fullName evidence="2">Receptor L-domain domain-containing protein</fullName>
    </recommendedName>
</protein>
<dbReference type="AlphaFoldDB" id="A0A6A5GCC2"/>
<dbReference type="PANTHER" id="PTHR21662">
    <property type="entry name" value="RECEPTOR PROTEIN-TYROSINE KINASE"/>
    <property type="match status" value="1"/>
</dbReference>
<feature type="chain" id="PRO_5025430458" description="Receptor L-domain domain-containing protein" evidence="1">
    <location>
        <begin position="18"/>
        <end position="463"/>
    </location>
</feature>
<sequence>MRCFFLLSICLFFSVSSDFEEDLQAVLSYYRCTGTSIVNNSQLIDAKAIYNTYPISTPSEECPFYVLNNTKLDVSTLCESSNYNQFLEIQVYNNKKDCGCRGDQLTSGNMKSYKKCIALFNGLELTNMRTSPDLKSLSKISVIKGNIEIAYTNFTDLSFFKHLEKVRGRSFDSPETVILDIHDNPNMIRLGLNAVSYYLVGNVEYQWEGSMNLENLHPDFCLTYQEVTALSTVRFKNLQAKFCETEMDTGYTKSCNFTSMKNLDSDCVIIFGNVVIDSGDEEHVGKLTETIRDIYGSLTIQNTNLEDIRFLNSLNYIYFLHETIPVIRIINNPKLKKVSLPYMMSIFAKGKKEVVIDNNAPNLFRASISCLAFQHHIGANVTYNGRNCKAIDETKTSGEFGIFHVHFALLTLNTLDSSSSGETANCWLRDSLDVVTKNFAMALGTSFSEAFSSLSTSGHVECS</sequence>
<dbReference type="InterPro" id="IPR036941">
    <property type="entry name" value="Rcpt_L-dom_sf"/>
</dbReference>
<reference evidence="3 4" key="1">
    <citation type="submission" date="2019-12" db="EMBL/GenBank/DDBJ databases">
        <title>Chromosome-level assembly of the Caenorhabditis remanei genome.</title>
        <authorList>
            <person name="Teterina A.A."/>
            <person name="Willis J.H."/>
            <person name="Phillips P.C."/>
        </authorList>
    </citation>
    <scope>NUCLEOTIDE SEQUENCE [LARGE SCALE GENOMIC DNA]</scope>
    <source>
        <strain evidence="3 4">PX506</strain>
        <tissue evidence="3">Whole organism</tissue>
    </source>
</reference>
<dbReference type="RefSeq" id="XP_053581689.1">
    <property type="nucleotide sequence ID" value="XM_053732776.1"/>
</dbReference>
<dbReference type="InterPro" id="IPR000494">
    <property type="entry name" value="Rcpt_L-dom"/>
</dbReference>
<evidence type="ECO:0000313" key="3">
    <source>
        <dbReference type="EMBL" id="KAF1752313.1"/>
    </source>
</evidence>
<dbReference type="PANTHER" id="PTHR21662:SF6">
    <property type="entry name" value="RECEPTOR L-DOMAIN DOMAIN-CONTAINING PROTEIN"/>
    <property type="match status" value="1"/>
</dbReference>
<dbReference type="Gene3D" id="3.80.20.20">
    <property type="entry name" value="Receptor L-domain"/>
    <property type="match status" value="2"/>
</dbReference>